<dbReference type="InterPro" id="IPR036390">
    <property type="entry name" value="WH_DNA-bd_sf"/>
</dbReference>
<evidence type="ECO:0000259" key="6">
    <source>
        <dbReference type="PROSITE" id="PS50949"/>
    </source>
</evidence>
<protein>
    <submittedName>
        <fullName evidence="8">GntR family transcriptional regulator</fullName>
    </submittedName>
</protein>
<evidence type="ECO:0000259" key="7">
    <source>
        <dbReference type="PROSITE" id="PS50977"/>
    </source>
</evidence>
<sequence>METEAPYLRIVAELRARIARGELRPGERVPSTRLITREWGVAMATATKVIATLRDEGLVDTRPGAGTVVRSTEAGHGPAARKSSPRDRELSRDRVVLAAVAIADAEGLAMLSMRRVATELGVATMSLYRHVSSKDDLTQLMTEAVFAEHPLPARRPPGWRARLETAGRLMWSVFRLHPWAPEVLSMTRPRVQPSLIAYTEWTLGTLREMGFGITDMMHAHLTLFGHVRGLALNIHPEAQARQDTGMTNDEWMETQGAQLAEALAAGRFPAFEYVTQQDFDYDLDAVFEYGMQRLLDGIEARLRAVTGDRRGVAGQRRTP</sequence>
<dbReference type="PROSITE" id="PS50949">
    <property type="entry name" value="HTH_GNTR"/>
    <property type="match status" value="1"/>
</dbReference>
<feature type="domain" description="HTH gntR-type" evidence="6">
    <location>
        <begin position="4"/>
        <end position="72"/>
    </location>
</feature>
<accession>A0A5B2WZT2</accession>
<gene>
    <name evidence="8" type="ORF">F0L68_27815</name>
</gene>
<dbReference type="Gene3D" id="1.10.10.60">
    <property type="entry name" value="Homeodomain-like"/>
    <property type="match status" value="1"/>
</dbReference>
<proteinExistence type="predicted"/>
<dbReference type="EMBL" id="VUOB01000054">
    <property type="protein sequence ID" value="KAA2255989.1"/>
    <property type="molecule type" value="Genomic_DNA"/>
</dbReference>
<dbReference type="SUPFAM" id="SSF46785">
    <property type="entry name" value="Winged helix' DNA-binding domain"/>
    <property type="match status" value="1"/>
</dbReference>
<feature type="DNA-binding region" description="H-T-H motif" evidence="4">
    <location>
        <begin position="112"/>
        <end position="131"/>
    </location>
</feature>
<dbReference type="CDD" id="cd07377">
    <property type="entry name" value="WHTH_GntR"/>
    <property type="match status" value="1"/>
</dbReference>
<reference evidence="8 9" key="2">
    <citation type="submission" date="2019-09" db="EMBL/GenBank/DDBJ databases">
        <authorList>
            <person name="Jin C."/>
        </authorList>
    </citation>
    <scope>NUCLEOTIDE SEQUENCE [LARGE SCALE GENOMIC DNA]</scope>
    <source>
        <strain evidence="8 9">AN110305</strain>
    </source>
</reference>
<keyword evidence="2 4" id="KW-0238">DNA-binding</keyword>
<evidence type="ECO:0000256" key="2">
    <source>
        <dbReference type="ARBA" id="ARBA00023125"/>
    </source>
</evidence>
<dbReference type="Pfam" id="PF02909">
    <property type="entry name" value="TetR_C_1"/>
    <property type="match status" value="1"/>
</dbReference>
<dbReference type="PROSITE" id="PS50977">
    <property type="entry name" value="HTH_TETR_2"/>
    <property type="match status" value="1"/>
</dbReference>
<feature type="region of interest" description="Disordered" evidence="5">
    <location>
        <begin position="64"/>
        <end position="88"/>
    </location>
</feature>
<keyword evidence="9" id="KW-1185">Reference proteome</keyword>
<comment type="caution">
    <text evidence="8">The sequence shown here is derived from an EMBL/GenBank/DDBJ whole genome shotgun (WGS) entry which is preliminary data.</text>
</comment>
<dbReference type="InterPro" id="IPR050109">
    <property type="entry name" value="HTH-type_TetR-like_transc_reg"/>
</dbReference>
<evidence type="ECO:0000256" key="3">
    <source>
        <dbReference type="ARBA" id="ARBA00023163"/>
    </source>
</evidence>
<dbReference type="InterPro" id="IPR000524">
    <property type="entry name" value="Tscrpt_reg_HTH_GntR"/>
</dbReference>
<dbReference type="GO" id="GO:0003700">
    <property type="term" value="F:DNA-binding transcription factor activity"/>
    <property type="evidence" value="ECO:0007669"/>
    <property type="project" value="InterPro"/>
</dbReference>
<dbReference type="PANTHER" id="PTHR30055">
    <property type="entry name" value="HTH-TYPE TRANSCRIPTIONAL REGULATOR RUTR"/>
    <property type="match status" value="1"/>
</dbReference>
<dbReference type="AlphaFoldDB" id="A0A5B2WZT2"/>
<dbReference type="InterPro" id="IPR009057">
    <property type="entry name" value="Homeodomain-like_sf"/>
</dbReference>
<dbReference type="SUPFAM" id="SSF46689">
    <property type="entry name" value="Homeodomain-like"/>
    <property type="match status" value="1"/>
</dbReference>
<dbReference type="PANTHER" id="PTHR30055:SF151">
    <property type="entry name" value="TRANSCRIPTIONAL REGULATORY PROTEIN"/>
    <property type="match status" value="1"/>
</dbReference>
<evidence type="ECO:0000313" key="9">
    <source>
        <dbReference type="Proteomes" id="UP000323454"/>
    </source>
</evidence>
<feature type="domain" description="HTH tetR-type" evidence="7">
    <location>
        <begin position="89"/>
        <end position="149"/>
    </location>
</feature>
<dbReference type="InterPro" id="IPR036271">
    <property type="entry name" value="Tet_transcr_reg_TetR-rel_C_sf"/>
</dbReference>
<evidence type="ECO:0000256" key="4">
    <source>
        <dbReference type="PROSITE-ProRule" id="PRU00335"/>
    </source>
</evidence>
<dbReference type="SUPFAM" id="SSF48498">
    <property type="entry name" value="Tetracyclin repressor-like, C-terminal domain"/>
    <property type="match status" value="1"/>
</dbReference>
<keyword evidence="3" id="KW-0804">Transcription</keyword>
<dbReference type="GO" id="GO:0000976">
    <property type="term" value="F:transcription cis-regulatory region binding"/>
    <property type="evidence" value="ECO:0007669"/>
    <property type="project" value="TreeGrafter"/>
</dbReference>
<dbReference type="SMART" id="SM00345">
    <property type="entry name" value="HTH_GNTR"/>
    <property type="match status" value="1"/>
</dbReference>
<dbReference type="Pfam" id="PF00392">
    <property type="entry name" value="GntR"/>
    <property type="match status" value="1"/>
</dbReference>
<keyword evidence="1" id="KW-0805">Transcription regulation</keyword>
<evidence type="ECO:0000313" key="8">
    <source>
        <dbReference type="EMBL" id="KAA2255989.1"/>
    </source>
</evidence>
<dbReference type="RefSeq" id="WP_149852776.1">
    <property type="nucleotide sequence ID" value="NZ_VUOB01000054.1"/>
</dbReference>
<dbReference type="InterPro" id="IPR004111">
    <property type="entry name" value="Repressor_TetR_C"/>
</dbReference>
<name>A0A5B2WZT2_9PSEU</name>
<dbReference type="InterPro" id="IPR036388">
    <property type="entry name" value="WH-like_DNA-bd_sf"/>
</dbReference>
<dbReference type="InterPro" id="IPR001647">
    <property type="entry name" value="HTH_TetR"/>
</dbReference>
<dbReference type="Gene3D" id="1.10.10.10">
    <property type="entry name" value="Winged helix-like DNA-binding domain superfamily/Winged helix DNA-binding domain"/>
    <property type="match status" value="1"/>
</dbReference>
<evidence type="ECO:0000256" key="5">
    <source>
        <dbReference type="SAM" id="MobiDB-lite"/>
    </source>
</evidence>
<dbReference type="Gene3D" id="1.10.357.10">
    <property type="entry name" value="Tetracycline Repressor, domain 2"/>
    <property type="match status" value="1"/>
</dbReference>
<dbReference type="Proteomes" id="UP000323454">
    <property type="component" value="Unassembled WGS sequence"/>
</dbReference>
<evidence type="ECO:0000256" key="1">
    <source>
        <dbReference type="ARBA" id="ARBA00023015"/>
    </source>
</evidence>
<organism evidence="8 9">
    <name type="scientific">Solihabitans fulvus</name>
    <dbReference type="NCBI Taxonomy" id="1892852"/>
    <lineage>
        <taxon>Bacteria</taxon>
        <taxon>Bacillati</taxon>
        <taxon>Actinomycetota</taxon>
        <taxon>Actinomycetes</taxon>
        <taxon>Pseudonocardiales</taxon>
        <taxon>Pseudonocardiaceae</taxon>
        <taxon>Solihabitans</taxon>
    </lineage>
</organism>
<dbReference type="GO" id="GO:0045892">
    <property type="term" value="P:negative regulation of DNA-templated transcription"/>
    <property type="evidence" value="ECO:0007669"/>
    <property type="project" value="InterPro"/>
</dbReference>
<dbReference type="OrthoDB" id="2570341at2"/>
<reference evidence="8 9" key="1">
    <citation type="submission" date="2019-09" db="EMBL/GenBank/DDBJ databases">
        <title>Goodfellowia gen. nov., a new genus of the Pseudonocardineae related to Actinoalloteichus, containing Goodfellowia coeruleoviolacea gen. nov., comb. nov. gen. nov., comb. nov.</title>
        <authorList>
            <person name="Labeda D."/>
        </authorList>
    </citation>
    <scope>NUCLEOTIDE SEQUENCE [LARGE SCALE GENOMIC DNA]</scope>
    <source>
        <strain evidence="8 9">AN110305</strain>
    </source>
</reference>
<dbReference type="Pfam" id="PF00440">
    <property type="entry name" value="TetR_N"/>
    <property type="match status" value="1"/>
</dbReference>